<organism evidence="2 3">
    <name type="scientific">Chitinophaga japonensis</name>
    <name type="common">Flexibacter japonensis</name>
    <dbReference type="NCBI Taxonomy" id="104662"/>
    <lineage>
        <taxon>Bacteria</taxon>
        <taxon>Pseudomonadati</taxon>
        <taxon>Bacteroidota</taxon>
        <taxon>Chitinophagia</taxon>
        <taxon>Chitinophagales</taxon>
        <taxon>Chitinophagaceae</taxon>
        <taxon>Chitinophaga</taxon>
    </lineage>
</organism>
<proteinExistence type="predicted"/>
<dbReference type="PROSITE" id="PS51257">
    <property type="entry name" value="PROKAR_LIPOPROTEIN"/>
    <property type="match status" value="1"/>
</dbReference>
<dbReference type="OrthoDB" id="5382295at2"/>
<name>A0A562SMX9_CHIJA</name>
<dbReference type="EMBL" id="VLLG01000006">
    <property type="protein sequence ID" value="TWI82647.1"/>
    <property type="molecule type" value="Genomic_DNA"/>
</dbReference>
<feature type="domain" description="DUF6265" evidence="1">
    <location>
        <begin position="37"/>
        <end position="144"/>
    </location>
</feature>
<evidence type="ECO:0000313" key="2">
    <source>
        <dbReference type="EMBL" id="TWI82647.1"/>
    </source>
</evidence>
<protein>
    <recommendedName>
        <fullName evidence="1">DUF6265 domain-containing protein</fullName>
    </recommendedName>
</protein>
<comment type="caution">
    <text evidence="2">The sequence shown here is derived from an EMBL/GenBank/DDBJ whole genome shotgun (WGS) entry which is preliminary data.</text>
</comment>
<dbReference type="RefSeq" id="WP_145718902.1">
    <property type="nucleotide sequence ID" value="NZ_BAAAFY010000006.1"/>
</dbReference>
<dbReference type="Pfam" id="PF19780">
    <property type="entry name" value="DUF6265"/>
    <property type="match status" value="1"/>
</dbReference>
<evidence type="ECO:0000313" key="3">
    <source>
        <dbReference type="Proteomes" id="UP000316778"/>
    </source>
</evidence>
<accession>A0A562SMX9</accession>
<evidence type="ECO:0000259" key="1">
    <source>
        <dbReference type="Pfam" id="PF19780"/>
    </source>
</evidence>
<dbReference type="AlphaFoldDB" id="A0A562SMX9"/>
<sequence>MEKKPWYSSSLLIILLACSLTVAGQVRPADFRHLDKLEGTWVMRTKLSLIVEQWRKVNDSTFQGRAWRITGRDSSLQETIQLVRRADGIYYIPTVSDQNNGQPVPFKLRVLKPVGFVAENPQHDFPQKITYRWRDARHLDARVEGKEGKTTAELIFQYEKQP</sequence>
<gene>
    <name evidence="2" type="ORF">LX66_5224</name>
</gene>
<reference evidence="2 3" key="1">
    <citation type="journal article" date="2013" name="Stand. Genomic Sci.">
        <title>Genomic Encyclopedia of Type Strains, Phase I: The one thousand microbial genomes (KMG-I) project.</title>
        <authorList>
            <person name="Kyrpides N.C."/>
            <person name="Woyke T."/>
            <person name="Eisen J.A."/>
            <person name="Garrity G."/>
            <person name="Lilburn T.G."/>
            <person name="Beck B.J."/>
            <person name="Whitman W.B."/>
            <person name="Hugenholtz P."/>
            <person name="Klenk H.P."/>
        </authorList>
    </citation>
    <scope>NUCLEOTIDE SEQUENCE [LARGE SCALE GENOMIC DNA]</scope>
    <source>
        <strain evidence="2 3">DSM 13484</strain>
    </source>
</reference>
<dbReference type="InterPro" id="IPR046232">
    <property type="entry name" value="DUF6265"/>
</dbReference>
<keyword evidence="3" id="KW-1185">Reference proteome</keyword>
<dbReference type="Proteomes" id="UP000316778">
    <property type="component" value="Unassembled WGS sequence"/>
</dbReference>